<reference evidence="12 13" key="1">
    <citation type="submission" date="2018-10" db="EMBL/GenBank/DDBJ databases">
        <title>Sequencing the genomes of 1000 actinobacteria strains.</title>
        <authorList>
            <person name="Klenk H.-P."/>
        </authorList>
    </citation>
    <scope>NUCLEOTIDE SEQUENCE [LARGE SCALE GENOMIC DNA]</scope>
    <source>
        <strain evidence="12 13">DSM 43800</strain>
    </source>
</reference>
<dbReference type="CDD" id="cd02440">
    <property type="entry name" value="AdoMet_MTases"/>
    <property type="match status" value="1"/>
</dbReference>
<evidence type="ECO:0000256" key="10">
    <source>
        <dbReference type="ARBA" id="ARBA00031323"/>
    </source>
</evidence>
<accession>A0A495W858</accession>
<evidence type="ECO:0000313" key="12">
    <source>
        <dbReference type="EMBL" id="RKT57951.1"/>
    </source>
</evidence>
<evidence type="ECO:0000256" key="5">
    <source>
        <dbReference type="ARBA" id="ARBA00022490"/>
    </source>
</evidence>
<dbReference type="Pfam" id="PF01135">
    <property type="entry name" value="PCMT"/>
    <property type="match status" value="1"/>
</dbReference>
<dbReference type="EC" id="2.1.1.77" evidence="3"/>
<evidence type="ECO:0000256" key="3">
    <source>
        <dbReference type="ARBA" id="ARBA00011890"/>
    </source>
</evidence>
<dbReference type="GO" id="GO:0005737">
    <property type="term" value="C:cytoplasm"/>
    <property type="evidence" value="ECO:0007669"/>
    <property type="project" value="UniProtKB-SubCell"/>
</dbReference>
<evidence type="ECO:0000256" key="8">
    <source>
        <dbReference type="ARBA" id="ARBA00022691"/>
    </source>
</evidence>
<evidence type="ECO:0000256" key="11">
    <source>
        <dbReference type="ARBA" id="ARBA00031350"/>
    </source>
</evidence>
<dbReference type="RefSeq" id="WP_246019311.1">
    <property type="nucleotide sequence ID" value="NZ_RBXO01000001.1"/>
</dbReference>
<comment type="subcellular location">
    <subcellularLocation>
        <location evidence="1">Cytoplasm</location>
    </subcellularLocation>
</comment>
<keyword evidence="5" id="KW-0963">Cytoplasm</keyword>
<dbReference type="PANTHER" id="PTHR11579">
    <property type="entry name" value="PROTEIN-L-ISOASPARTATE O-METHYLTRANSFERASE"/>
    <property type="match status" value="1"/>
</dbReference>
<proteinExistence type="inferred from homology"/>
<comment type="caution">
    <text evidence="12">The sequence shown here is derived from an EMBL/GenBank/DDBJ whole genome shotgun (WGS) entry which is preliminary data.</text>
</comment>
<organism evidence="12 13">
    <name type="scientific">Saccharothrix australiensis</name>
    <dbReference type="NCBI Taxonomy" id="2072"/>
    <lineage>
        <taxon>Bacteria</taxon>
        <taxon>Bacillati</taxon>
        <taxon>Actinomycetota</taxon>
        <taxon>Actinomycetes</taxon>
        <taxon>Pseudonocardiales</taxon>
        <taxon>Pseudonocardiaceae</taxon>
        <taxon>Saccharothrix</taxon>
    </lineage>
</organism>
<evidence type="ECO:0000256" key="1">
    <source>
        <dbReference type="ARBA" id="ARBA00004496"/>
    </source>
</evidence>
<evidence type="ECO:0000256" key="2">
    <source>
        <dbReference type="ARBA" id="ARBA00005369"/>
    </source>
</evidence>
<dbReference type="Proteomes" id="UP000282084">
    <property type="component" value="Unassembled WGS sequence"/>
</dbReference>
<gene>
    <name evidence="12" type="ORF">C8E97_6683</name>
</gene>
<name>A0A495W858_9PSEU</name>
<dbReference type="Gene3D" id="3.40.50.150">
    <property type="entry name" value="Vaccinia Virus protein VP39"/>
    <property type="match status" value="1"/>
</dbReference>
<dbReference type="GO" id="GO:0032259">
    <property type="term" value="P:methylation"/>
    <property type="evidence" value="ECO:0007669"/>
    <property type="project" value="UniProtKB-KW"/>
</dbReference>
<evidence type="ECO:0000256" key="7">
    <source>
        <dbReference type="ARBA" id="ARBA00022679"/>
    </source>
</evidence>
<dbReference type="InterPro" id="IPR000682">
    <property type="entry name" value="PCMT"/>
</dbReference>
<comment type="similarity">
    <text evidence="2">Belongs to the methyltransferase superfamily. L-isoaspartyl/D-aspartyl protein methyltransferase family.</text>
</comment>
<keyword evidence="8" id="KW-0949">S-adenosyl-L-methionine</keyword>
<evidence type="ECO:0000313" key="13">
    <source>
        <dbReference type="Proteomes" id="UP000282084"/>
    </source>
</evidence>
<sequence length="373" mass="39826">MDPAAALRAQLVDSMRAAGVLADPRWVAAFREVPRHVFLPWFFAQDPDGRWAPVTADHPDHLAAVYRNEVRVTQLDGSDEAWEQALASGPVHGVPTSSSSMPSIMAIMLEALDVAPGQTVLEVGTGTGYNAALLSHVLGSSAVTSVDVDAAVLGRAEGRLRAAGYAPVCVVGDGEQGYAPRAPYARLLGTCAVSRIPAAWLRQVAPGGLIVTTLNRVIGAGLVRLVVRDGVGVGRVLAEDGRFMPLRAHRQTWAEEALVASLDARADTSRPTLLPARAVVHATSGFEFFAGLELAGVAVGLDPARLVHPDGSWVRHRGAVVDQGGPRELWTLAEEAHRRWRALGRPGRRHFTFTASEESQYFALDGSSLTWPL</sequence>
<dbReference type="PANTHER" id="PTHR11579:SF0">
    <property type="entry name" value="PROTEIN-L-ISOASPARTATE(D-ASPARTATE) O-METHYLTRANSFERASE"/>
    <property type="match status" value="1"/>
</dbReference>
<keyword evidence="7 12" id="KW-0808">Transferase</keyword>
<dbReference type="AlphaFoldDB" id="A0A495W858"/>
<evidence type="ECO:0000256" key="4">
    <source>
        <dbReference type="ARBA" id="ARBA00013346"/>
    </source>
</evidence>
<keyword evidence="13" id="KW-1185">Reference proteome</keyword>
<dbReference type="GO" id="GO:0004719">
    <property type="term" value="F:protein-L-isoaspartate (D-aspartate) O-methyltransferase activity"/>
    <property type="evidence" value="ECO:0007669"/>
    <property type="project" value="UniProtKB-EC"/>
</dbReference>
<evidence type="ECO:0000256" key="6">
    <source>
        <dbReference type="ARBA" id="ARBA00022603"/>
    </source>
</evidence>
<evidence type="ECO:0000256" key="9">
    <source>
        <dbReference type="ARBA" id="ARBA00030757"/>
    </source>
</evidence>
<protein>
    <recommendedName>
        <fullName evidence="4">Protein-L-isoaspartate O-methyltransferase</fullName>
        <ecNumber evidence="3">2.1.1.77</ecNumber>
    </recommendedName>
    <alternativeName>
        <fullName evidence="11">L-isoaspartyl protein carboxyl methyltransferase</fullName>
    </alternativeName>
    <alternativeName>
        <fullName evidence="9">Protein L-isoaspartyl methyltransferase</fullName>
    </alternativeName>
    <alternativeName>
        <fullName evidence="10">Protein-beta-aspartate methyltransferase</fullName>
    </alternativeName>
</protein>
<dbReference type="InterPro" id="IPR029063">
    <property type="entry name" value="SAM-dependent_MTases_sf"/>
</dbReference>
<keyword evidence="6 12" id="KW-0489">Methyltransferase</keyword>
<dbReference type="SUPFAM" id="SSF53335">
    <property type="entry name" value="S-adenosyl-L-methionine-dependent methyltransferases"/>
    <property type="match status" value="1"/>
</dbReference>
<dbReference type="EMBL" id="RBXO01000001">
    <property type="protein sequence ID" value="RKT57951.1"/>
    <property type="molecule type" value="Genomic_DNA"/>
</dbReference>